<evidence type="ECO:0000313" key="2">
    <source>
        <dbReference type="Proteomes" id="UP001164250"/>
    </source>
</evidence>
<protein>
    <submittedName>
        <fullName evidence="1">Uncharacterized protein</fullName>
    </submittedName>
</protein>
<gene>
    <name evidence="1" type="ORF">Patl1_25030</name>
</gene>
<comment type="caution">
    <text evidence="1">The sequence shown here is derived from an EMBL/GenBank/DDBJ whole genome shotgun (WGS) entry which is preliminary data.</text>
</comment>
<evidence type="ECO:0000313" key="1">
    <source>
        <dbReference type="EMBL" id="KAJ0093834.1"/>
    </source>
</evidence>
<reference evidence="2" key="1">
    <citation type="journal article" date="2023" name="G3 (Bethesda)">
        <title>Genome assembly and association tests identify interacting loci associated with vigor, precocity, and sex in interspecific pistachio rootstocks.</title>
        <authorList>
            <person name="Palmer W."/>
            <person name="Jacygrad E."/>
            <person name="Sagayaradj S."/>
            <person name="Cavanaugh K."/>
            <person name="Han R."/>
            <person name="Bertier L."/>
            <person name="Beede B."/>
            <person name="Kafkas S."/>
            <person name="Golino D."/>
            <person name="Preece J."/>
            <person name="Michelmore R."/>
        </authorList>
    </citation>
    <scope>NUCLEOTIDE SEQUENCE [LARGE SCALE GENOMIC DNA]</scope>
</reference>
<sequence length="143" mass="16305">MQLVENFPERTYRSMIIPIMQEDKRAGEATRKGFYLYDDKGKARPDPELKKYIEKARSVSSVAIDPKFSKLSEKDIVEMIFFSVVNEAYQVFAEGIAIKVVDLDVLSLSWGRNHVLGGLYRIQIIGGMVKAVWRIFQALCLLG</sequence>
<name>A0ACC1B4H7_9ROSI</name>
<accession>A0ACC1B4H7</accession>
<proteinExistence type="predicted"/>
<keyword evidence="2" id="KW-1185">Reference proteome</keyword>
<dbReference type="EMBL" id="CM047903">
    <property type="protein sequence ID" value="KAJ0093834.1"/>
    <property type="molecule type" value="Genomic_DNA"/>
</dbReference>
<organism evidence="1 2">
    <name type="scientific">Pistacia atlantica</name>
    <dbReference type="NCBI Taxonomy" id="434234"/>
    <lineage>
        <taxon>Eukaryota</taxon>
        <taxon>Viridiplantae</taxon>
        <taxon>Streptophyta</taxon>
        <taxon>Embryophyta</taxon>
        <taxon>Tracheophyta</taxon>
        <taxon>Spermatophyta</taxon>
        <taxon>Magnoliopsida</taxon>
        <taxon>eudicotyledons</taxon>
        <taxon>Gunneridae</taxon>
        <taxon>Pentapetalae</taxon>
        <taxon>rosids</taxon>
        <taxon>malvids</taxon>
        <taxon>Sapindales</taxon>
        <taxon>Anacardiaceae</taxon>
        <taxon>Pistacia</taxon>
    </lineage>
</organism>
<dbReference type="Proteomes" id="UP001164250">
    <property type="component" value="Chromosome 7"/>
</dbReference>